<reference evidence="1" key="1">
    <citation type="journal article" date="2014" name="Front. Microbiol.">
        <title>High frequency of phylogenetically diverse reductive dehalogenase-homologous genes in deep subseafloor sedimentary metagenomes.</title>
        <authorList>
            <person name="Kawai M."/>
            <person name="Futagami T."/>
            <person name="Toyoda A."/>
            <person name="Takaki Y."/>
            <person name="Nishi S."/>
            <person name="Hori S."/>
            <person name="Arai W."/>
            <person name="Tsubouchi T."/>
            <person name="Morono Y."/>
            <person name="Uchiyama I."/>
            <person name="Ito T."/>
            <person name="Fujiyama A."/>
            <person name="Inagaki F."/>
            <person name="Takami H."/>
        </authorList>
    </citation>
    <scope>NUCLEOTIDE SEQUENCE</scope>
    <source>
        <strain evidence="1">Expedition CK06-06</strain>
    </source>
</reference>
<dbReference type="EMBL" id="BART01001255">
    <property type="protein sequence ID" value="GAG65441.1"/>
    <property type="molecule type" value="Genomic_DNA"/>
</dbReference>
<sequence>MDPGTIAIILGSSLLSGMFGESQAKKRERMLQEYLDMIKPEFEYWSGQARGINPMVMEAIKAQMARYQGFGWPEGGGI</sequence>
<proteinExistence type="predicted"/>
<accession>X1B0B6</accession>
<protein>
    <submittedName>
        <fullName evidence="1">Uncharacterized protein</fullName>
    </submittedName>
</protein>
<name>X1B0B6_9ZZZZ</name>
<comment type="caution">
    <text evidence="1">The sequence shown here is derived from an EMBL/GenBank/DDBJ whole genome shotgun (WGS) entry which is preliminary data.</text>
</comment>
<gene>
    <name evidence="1" type="ORF">S01H4_04621</name>
</gene>
<dbReference type="AlphaFoldDB" id="X1B0B6"/>
<evidence type="ECO:0000313" key="1">
    <source>
        <dbReference type="EMBL" id="GAG65441.1"/>
    </source>
</evidence>
<organism evidence="1">
    <name type="scientific">marine sediment metagenome</name>
    <dbReference type="NCBI Taxonomy" id="412755"/>
    <lineage>
        <taxon>unclassified sequences</taxon>
        <taxon>metagenomes</taxon>
        <taxon>ecological metagenomes</taxon>
    </lineage>
</organism>